<evidence type="ECO:0000259" key="21">
    <source>
        <dbReference type="PROSITE" id="PS50979"/>
    </source>
</evidence>
<dbReference type="InterPro" id="IPR005479">
    <property type="entry name" value="CPAse_ATP-bd"/>
</dbReference>
<dbReference type="InterPro" id="IPR013815">
    <property type="entry name" value="ATP_grasp_subdomain_1"/>
</dbReference>
<evidence type="ECO:0000256" key="18">
    <source>
        <dbReference type="PROSITE-ProRule" id="PRU00409"/>
    </source>
</evidence>
<evidence type="ECO:0000256" key="13">
    <source>
        <dbReference type="ARBA" id="ARBA00023098"/>
    </source>
</evidence>
<evidence type="ECO:0000256" key="5">
    <source>
        <dbReference type="ARBA" id="ARBA00017242"/>
    </source>
</evidence>
<dbReference type="GO" id="GO:0004075">
    <property type="term" value="F:biotin carboxylase activity"/>
    <property type="evidence" value="ECO:0007669"/>
    <property type="project" value="UniProtKB-EC"/>
</dbReference>
<dbReference type="InterPro" id="IPR011764">
    <property type="entry name" value="Biotin_carboxylation_dom"/>
</dbReference>
<evidence type="ECO:0000256" key="1">
    <source>
        <dbReference type="ARBA" id="ARBA00003761"/>
    </source>
</evidence>
<keyword evidence="14 19" id="KW-0275">Fatty acid biosynthesis</keyword>
<evidence type="ECO:0000256" key="4">
    <source>
        <dbReference type="ARBA" id="ARBA00013263"/>
    </source>
</evidence>
<evidence type="ECO:0000256" key="12">
    <source>
        <dbReference type="ARBA" id="ARBA00022842"/>
    </source>
</evidence>
<dbReference type="InterPro" id="IPR011761">
    <property type="entry name" value="ATP-grasp"/>
</dbReference>
<dbReference type="PANTHER" id="PTHR48095">
    <property type="entry name" value="PYRUVATE CARBOXYLASE SUBUNIT A"/>
    <property type="match status" value="1"/>
</dbReference>
<comment type="subunit">
    <text evidence="3 19">Acetyl-CoA carboxylase is a heterohexamer of biotin carboxyl carrier protein, biotin carboxylase and the two subunits of carboxyl transferase in a 2:2 complex.</text>
</comment>
<comment type="caution">
    <text evidence="22">The sequence shown here is derived from an EMBL/GenBank/DDBJ whole genome shotgun (WGS) entry which is preliminary data.</text>
</comment>
<evidence type="ECO:0000256" key="11">
    <source>
        <dbReference type="ARBA" id="ARBA00022840"/>
    </source>
</evidence>
<protein>
    <recommendedName>
        <fullName evidence="5 19">Biotin carboxylase</fullName>
        <ecNumber evidence="4 19">6.3.4.14</ecNumber>
    </recommendedName>
    <alternativeName>
        <fullName evidence="16 19">Acetyl-coenzyme A carboxylase biotin carboxylase subunit A</fullName>
    </alternativeName>
</protein>
<evidence type="ECO:0000256" key="16">
    <source>
        <dbReference type="ARBA" id="ARBA00033786"/>
    </source>
</evidence>
<dbReference type="EC" id="6.3.4.14" evidence="4 19"/>
<evidence type="ECO:0000256" key="8">
    <source>
        <dbReference type="ARBA" id="ARBA00022723"/>
    </source>
</evidence>
<evidence type="ECO:0000256" key="19">
    <source>
        <dbReference type="RuleBase" id="RU365063"/>
    </source>
</evidence>
<sequence length="463" mass="50035">MAPVQMGKEGRSGLRFEKVLIANRGEIAARVQRACRELGLRTVMICSDTDRDAPYGKTADEFVCIGPAAAGQSYLNQAAVLLAARTTGAGAIHPGYGFLSENAGFAEAVETAGLVFIGPPASAIRTMGDKIAAKRAMIEAGVPCVPGPDAALPDDIKSIESIAEGIGYPVIVKAAGGGGGRGMRVVHDPSALGNAVSVTREEARRAFGRPELYMEKFLERPRHVEIQVLCDNHSNTLWLGHRDCSMQRRHQKVVEEAPAPGIPADIAAAVGERCADACRQIGYRGAGTFEFLYENGEFYFIEMNTRLQVEHPVTETTAGIDIVCEQLRVAQGLRLSIAQADVRAQGHSFECRINAEDPFTFAASPGRIMGAEFPSGPGIRVDTHVTTGYKVSPHYDSLIAKLIVHAPTRDQAIRRMRVALADTRIDGISTNLQLHRELFEDPAFCAGGTDIHYLETWLGERKK</sequence>
<dbReference type="Pfam" id="PF02785">
    <property type="entry name" value="Biotin_carb_C"/>
    <property type="match status" value="1"/>
</dbReference>
<dbReference type="Pfam" id="PF02786">
    <property type="entry name" value="CPSase_L_D2"/>
    <property type="match status" value="1"/>
</dbReference>
<evidence type="ECO:0000256" key="7">
    <source>
        <dbReference type="ARBA" id="ARBA00022598"/>
    </source>
</evidence>
<evidence type="ECO:0000256" key="2">
    <source>
        <dbReference type="ARBA" id="ARBA00004956"/>
    </source>
</evidence>
<accession>A0A4R2C482</accession>
<feature type="domain" description="Biotin carboxylation" evidence="21">
    <location>
        <begin position="15"/>
        <end position="459"/>
    </location>
</feature>
<organism evidence="22 23">
    <name type="scientific">Sinorhizobium americanum</name>
    <dbReference type="NCBI Taxonomy" id="194963"/>
    <lineage>
        <taxon>Bacteria</taxon>
        <taxon>Pseudomonadati</taxon>
        <taxon>Pseudomonadota</taxon>
        <taxon>Alphaproteobacteria</taxon>
        <taxon>Hyphomicrobiales</taxon>
        <taxon>Rhizobiaceae</taxon>
        <taxon>Sinorhizobium/Ensifer group</taxon>
        <taxon>Sinorhizobium</taxon>
    </lineage>
</organism>
<dbReference type="Pfam" id="PF00289">
    <property type="entry name" value="Biotin_carb_N"/>
    <property type="match status" value="1"/>
</dbReference>
<keyword evidence="10 19" id="KW-0276">Fatty acid metabolism</keyword>
<keyword evidence="8" id="KW-0479">Metal-binding</keyword>
<comment type="function">
    <text evidence="1 19">This protein is a component of the acetyl coenzyme A carboxylase complex; first, biotin carboxylase catalyzes the carboxylation of the carrier protein and then the transcarboxylase transfers the carboxyl group to form malonyl-CoA.</text>
</comment>
<dbReference type="AlphaFoldDB" id="A0A4R2C482"/>
<dbReference type="PROSITE" id="PS50979">
    <property type="entry name" value="BC"/>
    <property type="match status" value="1"/>
</dbReference>
<dbReference type="Gene3D" id="3.40.50.20">
    <property type="match status" value="1"/>
</dbReference>
<dbReference type="Gene3D" id="3.30.1490.20">
    <property type="entry name" value="ATP-grasp fold, A domain"/>
    <property type="match status" value="1"/>
</dbReference>
<dbReference type="Proteomes" id="UP000295043">
    <property type="component" value="Unassembled WGS sequence"/>
</dbReference>
<evidence type="ECO:0000256" key="6">
    <source>
        <dbReference type="ARBA" id="ARBA00022516"/>
    </source>
</evidence>
<dbReference type="PROSITE" id="PS00867">
    <property type="entry name" value="CPSASE_2"/>
    <property type="match status" value="1"/>
</dbReference>
<feature type="domain" description="ATP-grasp" evidence="20">
    <location>
        <begin position="134"/>
        <end position="331"/>
    </location>
</feature>
<evidence type="ECO:0000313" key="22">
    <source>
        <dbReference type="EMBL" id="TCN33324.1"/>
    </source>
</evidence>
<dbReference type="GO" id="GO:0046872">
    <property type="term" value="F:metal ion binding"/>
    <property type="evidence" value="ECO:0007669"/>
    <property type="project" value="UniProtKB-KW"/>
</dbReference>
<comment type="catalytic activity">
    <reaction evidence="17 19">
        <text>N(6)-biotinyl-L-lysyl-[protein] + hydrogencarbonate + ATP = N(6)-carboxybiotinyl-L-lysyl-[protein] + ADP + phosphate + H(+)</text>
        <dbReference type="Rhea" id="RHEA:13501"/>
        <dbReference type="Rhea" id="RHEA-COMP:10505"/>
        <dbReference type="Rhea" id="RHEA-COMP:10506"/>
        <dbReference type="ChEBI" id="CHEBI:15378"/>
        <dbReference type="ChEBI" id="CHEBI:17544"/>
        <dbReference type="ChEBI" id="CHEBI:30616"/>
        <dbReference type="ChEBI" id="CHEBI:43474"/>
        <dbReference type="ChEBI" id="CHEBI:83144"/>
        <dbReference type="ChEBI" id="CHEBI:83145"/>
        <dbReference type="ChEBI" id="CHEBI:456216"/>
        <dbReference type="EC" id="6.3.4.14"/>
    </reaction>
</comment>
<gene>
    <name evidence="22" type="ORF">EV184_103338</name>
</gene>
<name>A0A4R2C482_9HYPH</name>
<dbReference type="GO" id="GO:2001295">
    <property type="term" value="P:malonyl-CoA biosynthetic process"/>
    <property type="evidence" value="ECO:0007669"/>
    <property type="project" value="UniProtKB-UniPathway"/>
</dbReference>
<dbReference type="SUPFAM" id="SSF51246">
    <property type="entry name" value="Rudiment single hybrid motif"/>
    <property type="match status" value="1"/>
</dbReference>
<evidence type="ECO:0000313" key="23">
    <source>
        <dbReference type="Proteomes" id="UP000295043"/>
    </source>
</evidence>
<proteinExistence type="predicted"/>
<dbReference type="Gene3D" id="3.30.470.20">
    <property type="entry name" value="ATP-grasp fold, B domain"/>
    <property type="match status" value="1"/>
</dbReference>
<evidence type="ECO:0000256" key="15">
    <source>
        <dbReference type="ARBA" id="ARBA00023267"/>
    </source>
</evidence>
<dbReference type="RefSeq" id="WP_165913906.1">
    <property type="nucleotide sequence ID" value="NZ_SLVU01000003.1"/>
</dbReference>
<dbReference type="InterPro" id="IPR005481">
    <property type="entry name" value="BC-like_N"/>
</dbReference>
<keyword evidence="11 18" id="KW-0067">ATP-binding</keyword>
<dbReference type="PROSITE" id="PS00866">
    <property type="entry name" value="CPSASE_1"/>
    <property type="match status" value="1"/>
</dbReference>
<dbReference type="UniPathway" id="UPA00655">
    <property type="reaction ID" value="UER00711"/>
</dbReference>
<keyword evidence="13 19" id="KW-0443">Lipid metabolism</keyword>
<keyword evidence="7 19" id="KW-0436">Ligase</keyword>
<dbReference type="InterPro" id="IPR016185">
    <property type="entry name" value="PreATP-grasp_dom_sf"/>
</dbReference>
<dbReference type="FunFam" id="3.40.50.20:FF:000010">
    <property type="entry name" value="Propionyl-CoA carboxylase subunit alpha"/>
    <property type="match status" value="1"/>
</dbReference>
<evidence type="ECO:0000259" key="20">
    <source>
        <dbReference type="PROSITE" id="PS50975"/>
    </source>
</evidence>
<keyword evidence="6 19" id="KW-0444">Lipid biosynthesis</keyword>
<dbReference type="InterPro" id="IPR051602">
    <property type="entry name" value="ACC_Biotin_Carboxylase"/>
</dbReference>
<dbReference type="SUPFAM" id="SSF52440">
    <property type="entry name" value="PreATP-grasp domain"/>
    <property type="match status" value="1"/>
</dbReference>
<dbReference type="GO" id="GO:0005524">
    <property type="term" value="F:ATP binding"/>
    <property type="evidence" value="ECO:0007669"/>
    <property type="project" value="UniProtKB-UniRule"/>
</dbReference>
<keyword evidence="15 19" id="KW-0092">Biotin</keyword>
<comment type="pathway">
    <text evidence="2 19">Lipid metabolism; malonyl-CoA biosynthesis; malonyl-CoA from acetyl-CoA: step 1/1.</text>
</comment>
<keyword evidence="12" id="KW-0460">Magnesium</keyword>
<dbReference type="GO" id="GO:0006633">
    <property type="term" value="P:fatty acid biosynthetic process"/>
    <property type="evidence" value="ECO:0007669"/>
    <property type="project" value="UniProtKB-KW"/>
</dbReference>
<dbReference type="SMART" id="SM00878">
    <property type="entry name" value="Biotin_carb_C"/>
    <property type="match status" value="1"/>
</dbReference>
<evidence type="ECO:0000256" key="17">
    <source>
        <dbReference type="ARBA" id="ARBA00048600"/>
    </source>
</evidence>
<dbReference type="NCBIfam" id="TIGR00514">
    <property type="entry name" value="accC"/>
    <property type="match status" value="1"/>
</dbReference>
<evidence type="ECO:0000256" key="3">
    <source>
        <dbReference type="ARBA" id="ARBA00011750"/>
    </source>
</evidence>
<dbReference type="InterPro" id="IPR011054">
    <property type="entry name" value="Rudment_hybrid_motif"/>
</dbReference>
<keyword evidence="9 18" id="KW-0547">Nucleotide-binding</keyword>
<evidence type="ECO:0000256" key="9">
    <source>
        <dbReference type="ARBA" id="ARBA00022741"/>
    </source>
</evidence>
<dbReference type="PROSITE" id="PS50975">
    <property type="entry name" value="ATP_GRASP"/>
    <property type="match status" value="1"/>
</dbReference>
<dbReference type="NCBIfam" id="NF006367">
    <property type="entry name" value="PRK08591.1"/>
    <property type="match status" value="1"/>
</dbReference>
<evidence type="ECO:0000256" key="10">
    <source>
        <dbReference type="ARBA" id="ARBA00022832"/>
    </source>
</evidence>
<dbReference type="PANTHER" id="PTHR48095:SF2">
    <property type="entry name" value="BIOTIN CARBOXYLASE, CHLOROPLASTIC"/>
    <property type="match status" value="1"/>
</dbReference>
<evidence type="ECO:0000256" key="14">
    <source>
        <dbReference type="ARBA" id="ARBA00023160"/>
    </source>
</evidence>
<dbReference type="InterPro" id="IPR004549">
    <property type="entry name" value="Acetyl_CoA_COase_biotin_COase"/>
</dbReference>
<dbReference type="InterPro" id="IPR005482">
    <property type="entry name" value="Biotin_COase_C"/>
</dbReference>
<reference evidence="22 23" key="1">
    <citation type="submission" date="2019-03" db="EMBL/GenBank/DDBJ databases">
        <title>Genomic Encyclopedia of Type Strains, Phase IV (KMG-V): Genome sequencing to study the core and pangenomes of soil and plant-associated prokaryotes.</title>
        <authorList>
            <person name="Whitman W."/>
        </authorList>
    </citation>
    <scope>NUCLEOTIDE SEQUENCE [LARGE SCALE GENOMIC DNA]</scope>
    <source>
        <strain evidence="22 23">23C40</strain>
    </source>
</reference>
<dbReference type="EMBL" id="SLVU01000003">
    <property type="protein sequence ID" value="TCN33324.1"/>
    <property type="molecule type" value="Genomic_DNA"/>
</dbReference>
<dbReference type="SUPFAM" id="SSF56059">
    <property type="entry name" value="Glutathione synthetase ATP-binding domain-like"/>
    <property type="match status" value="1"/>
</dbReference>